<gene>
    <name evidence="1" type="ORF">ACWI_20420</name>
</gene>
<sequence>MRAYKEFSTRVELFQDRSLTKQERIRKLFDDTLQKLSKRVILEKCPDISTSTVEVALASLLKEGYIIKTGAGKNTAYIRNTNK</sequence>
<organism evidence="1 2">
    <name type="scientific">Acetobacterium wieringae</name>
    <dbReference type="NCBI Taxonomy" id="52694"/>
    <lineage>
        <taxon>Bacteria</taxon>
        <taxon>Bacillati</taxon>
        <taxon>Bacillota</taxon>
        <taxon>Clostridia</taxon>
        <taxon>Eubacteriales</taxon>
        <taxon>Eubacteriaceae</taxon>
        <taxon>Acetobacterium</taxon>
    </lineage>
</organism>
<protein>
    <submittedName>
        <fullName evidence="1">Uncharacterized protein</fullName>
    </submittedName>
</protein>
<comment type="caution">
    <text evidence="1">The sequence shown here is derived from an EMBL/GenBank/DDBJ whole genome shotgun (WGS) entry which is preliminary data.</text>
</comment>
<evidence type="ECO:0000313" key="2">
    <source>
        <dbReference type="Proteomes" id="UP000176244"/>
    </source>
</evidence>
<dbReference type="EMBL" id="LKEU01000030">
    <property type="protein sequence ID" value="OFV70563.1"/>
    <property type="molecule type" value="Genomic_DNA"/>
</dbReference>
<reference evidence="1 2" key="1">
    <citation type="submission" date="2015-09" db="EMBL/GenBank/DDBJ databases">
        <title>Genome sequence of Acetobacterium wieringae DSM 1911.</title>
        <authorList>
            <person name="Poehlein A."/>
            <person name="Bengelsdorf F.R."/>
            <person name="Schiel-Bengelsdorf B."/>
            <person name="Duerre P."/>
            <person name="Daniel R."/>
        </authorList>
    </citation>
    <scope>NUCLEOTIDE SEQUENCE [LARGE SCALE GENOMIC DNA]</scope>
    <source>
        <strain evidence="1 2">DSM 1911</strain>
    </source>
</reference>
<dbReference type="Proteomes" id="UP000176244">
    <property type="component" value="Unassembled WGS sequence"/>
</dbReference>
<dbReference type="Gene3D" id="1.10.10.10">
    <property type="entry name" value="Winged helix-like DNA-binding domain superfamily/Winged helix DNA-binding domain"/>
    <property type="match status" value="1"/>
</dbReference>
<proteinExistence type="predicted"/>
<dbReference type="InterPro" id="IPR036388">
    <property type="entry name" value="WH-like_DNA-bd_sf"/>
</dbReference>
<accession>A0A1F2PGY6</accession>
<evidence type="ECO:0000313" key="1">
    <source>
        <dbReference type="EMBL" id="OFV70563.1"/>
    </source>
</evidence>
<name>A0A1F2PGY6_9FIRM</name>
<dbReference type="AlphaFoldDB" id="A0A1F2PGY6"/>
<dbReference type="STRING" id="52694.ACWI_20420"/>